<sequence>MTAMMRKSSNVACGLTFLALVLCLLHRPRGDFSPSVLDDPNIKVENAASTESAEPKVLSQVETTAYVLSILDPKDTHFPRLQCPPPDSKRYKYLKNSRLTRKPKIQYHFALDLRQCLKLLPQLLGSVVEAIRFLGPEQCALSIVEGNSEDGTPEVLAVLQRELGKLMGDRLRIILGDNIDPISLGSPGGARFSRLAELRNMALQPLVQHTERYAEDATVIFLNDVAICTEDILELVHQRRSLHADMTCAMDWMLGDDGRSLFYDSYIARAANGDLFFDIPPETGSFSHGVDDLFWNEPVARALFEAHLPFQVFSCWNGAVTFAAKPVVERKLAFRVSREDLGECYGGEPQHFCKDMAFQGYGKIAVVPSVNLEYSVEKGEMLKKAKGFASSLVEANSAKESISWQPPPDQVKCMPTFDNQYWRPWNDTLV</sequence>
<evidence type="ECO:0000313" key="2">
    <source>
        <dbReference type="EMBL" id="KAK8027456.1"/>
    </source>
</evidence>
<keyword evidence="3" id="KW-1185">Reference proteome</keyword>
<dbReference type="Pfam" id="PF11735">
    <property type="entry name" value="CAP59_mtransfer"/>
    <property type="match status" value="1"/>
</dbReference>
<evidence type="ECO:0000313" key="3">
    <source>
        <dbReference type="Proteomes" id="UP001396898"/>
    </source>
</evidence>
<feature type="chain" id="PRO_5046971419" evidence="1">
    <location>
        <begin position="31"/>
        <end position="430"/>
    </location>
</feature>
<keyword evidence="1" id="KW-0732">Signal</keyword>
<gene>
    <name evidence="2" type="ORF">PG991_004512</name>
</gene>
<dbReference type="Proteomes" id="UP001396898">
    <property type="component" value="Unassembled WGS sequence"/>
</dbReference>
<evidence type="ECO:0000256" key="1">
    <source>
        <dbReference type="SAM" id="SignalP"/>
    </source>
</evidence>
<dbReference type="PANTHER" id="PTHR34144:SF5">
    <property type="entry name" value="ALPHA-1,3-MANNOSYLTRANSFERASE CMT1"/>
    <property type="match status" value="1"/>
</dbReference>
<dbReference type="InterPro" id="IPR021047">
    <property type="entry name" value="Mannosyltransferase_CMT1"/>
</dbReference>
<organism evidence="2 3">
    <name type="scientific">Apiospora marii</name>
    <dbReference type="NCBI Taxonomy" id="335849"/>
    <lineage>
        <taxon>Eukaryota</taxon>
        <taxon>Fungi</taxon>
        <taxon>Dikarya</taxon>
        <taxon>Ascomycota</taxon>
        <taxon>Pezizomycotina</taxon>
        <taxon>Sordariomycetes</taxon>
        <taxon>Xylariomycetidae</taxon>
        <taxon>Amphisphaeriales</taxon>
        <taxon>Apiosporaceae</taxon>
        <taxon>Apiospora</taxon>
    </lineage>
</organism>
<reference evidence="2 3" key="1">
    <citation type="submission" date="2023-01" db="EMBL/GenBank/DDBJ databases">
        <title>Analysis of 21 Apiospora genomes using comparative genomics revels a genus with tremendous synthesis potential of carbohydrate active enzymes and secondary metabolites.</title>
        <authorList>
            <person name="Sorensen T."/>
        </authorList>
    </citation>
    <scope>NUCLEOTIDE SEQUENCE [LARGE SCALE GENOMIC DNA]</scope>
    <source>
        <strain evidence="2 3">CBS 20057</strain>
    </source>
</reference>
<accession>A0ABR1S6N9</accession>
<comment type="caution">
    <text evidence="2">The sequence shown here is derived from an EMBL/GenBank/DDBJ whole genome shotgun (WGS) entry which is preliminary data.</text>
</comment>
<dbReference type="PANTHER" id="PTHR34144">
    <property type="entry name" value="CHROMOSOME 8, WHOLE GENOME SHOTGUN SEQUENCE"/>
    <property type="match status" value="1"/>
</dbReference>
<protein>
    <submittedName>
        <fullName evidence="2">Glycosyltransferase family 69 protein</fullName>
    </submittedName>
</protein>
<feature type="signal peptide" evidence="1">
    <location>
        <begin position="1"/>
        <end position="30"/>
    </location>
</feature>
<proteinExistence type="predicted"/>
<name>A0ABR1S6N9_9PEZI</name>
<dbReference type="EMBL" id="JAQQWI010000007">
    <property type="protein sequence ID" value="KAK8027456.1"/>
    <property type="molecule type" value="Genomic_DNA"/>
</dbReference>